<protein>
    <submittedName>
        <fullName evidence="2">Uncharacterized protein</fullName>
    </submittedName>
</protein>
<dbReference type="AlphaFoldDB" id="A0A9P4HCP1"/>
<dbReference type="Proteomes" id="UP000799777">
    <property type="component" value="Unassembled WGS sequence"/>
</dbReference>
<evidence type="ECO:0000313" key="2">
    <source>
        <dbReference type="EMBL" id="KAF2032168.1"/>
    </source>
</evidence>
<feature type="signal peptide" evidence="1">
    <location>
        <begin position="1"/>
        <end position="20"/>
    </location>
</feature>
<comment type="caution">
    <text evidence="2">The sequence shown here is derived from an EMBL/GenBank/DDBJ whole genome shotgun (WGS) entry which is preliminary data.</text>
</comment>
<keyword evidence="1" id="KW-0732">Signal</keyword>
<dbReference type="EMBL" id="ML978174">
    <property type="protein sequence ID" value="KAF2032168.1"/>
    <property type="molecule type" value="Genomic_DNA"/>
</dbReference>
<proteinExistence type="predicted"/>
<name>A0A9P4HCP1_9PLEO</name>
<reference evidence="2" key="1">
    <citation type="journal article" date="2020" name="Stud. Mycol.">
        <title>101 Dothideomycetes genomes: a test case for predicting lifestyles and emergence of pathogens.</title>
        <authorList>
            <person name="Haridas S."/>
            <person name="Albert R."/>
            <person name="Binder M."/>
            <person name="Bloem J."/>
            <person name="Labutti K."/>
            <person name="Salamov A."/>
            <person name="Andreopoulos B."/>
            <person name="Baker S."/>
            <person name="Barry K."/>
            <person name="Bills G."/>
            <person name="Bluhm B."/>
            <person name="Cannon C."/>
            <person name="Castanera R."/>
            <person name="Culley D."/>
            <person name="Daum C."/>
            <person name="Ezra D."/>
            <person name="Gonzalez J."/>
            <person name="Henrissat B."/>
            <person name="Kuo A."/>
            <person name="Liang C."/>
            <person name="Lipzen A."/>
            <person name="Lutzoni F."/>
            <person name="Magnuson J."/>
            <person name="Mondo S."/>
            <person name="Nolan M."/>
            <person name="Ohm R."/>
            <person name="Pangilinan J."/>
            <person name="Park H.-J."/>
            <person name="Ramirez L."/>
            <person name="Alfaro M."/>
            <person name="Sun H."/>
            <person name="Tritt A."/>
            <person name="Yoshinaga Y."/>
            <person name="Zwiers L.-H."/>
            <person name="Turgeon B."/>
            <person name="Goodwin S."/>
            <person name="Spatafora J."/>
            <person name="Crous P."/>
            <person name="Grigoriev I."/>
        </authorList>
    </citation>
    <scope>NUCLEOTIDE SEQUENCE</scope>
    <source>
        <strain evidence="2">CBS 110217</strain>
    </source>
</reference>
<accession>A0A9P4HCP1</accession>
<sequence length="124" mass="13418">MQLTFTTLSALLAAAMTVGASPLEARQDVPRVRATFYNNGGCGPPETWAEDTVFVQDTPGVCHDLTVGPFQSTYFNESSVTRTLRFYNAKCADRFGSSVNHIDITPGNPTPGCKAQAILSWETL</sequence>
<feature type="chain" id="PRO_5040447546" evidence="1">
    <location>
        <begin position="21"/>
        <end position="124"/>
    </location>
</feature>
<organism evidence="2 3">
    <name type="scientific">Setomelanomma holmii</name>
    <dbReference type="NCBI Taxonomy" id="210430"/>
    <lineage>
        <taxon>Eukaryota</taxon>
        <taxon>Fungi</taxon>
        <taxon>Dikarya</taxon>
        <taxon>Ascomycota</taxon>
        <taxon>Pezizomycotina</taxon>
        <taxon>Dothideomycetes</taxon>
        <taxon>Pleosporomycetidae</taxon>
        <taxon>Pleosporales</taxon>
        <taxon>Pleosporineae</taxon>
        <taxon>Phaeosphaeriaceae</taxon>
        <taxon>Setomelanomma</taxon>
    </lineage>
</organism>
<keyword evidence="3" id="KW-1185">Reference proteome</keyword>
<dbReference type="OrthoDB" id="3761614at2759"/>
<evidence type="ECO:0000256" key="1">
    <source>
        <dbReference type="SAM" id="SignalP"/>
    </source>
</evidence>
<evidence type="ECO:0000313" key="3">
    <source>
        <dbReference type="Proteomes" id="UP000799777"/>
    </source>
</evidence>
<gene>
    <name evidence="2" type="ORF">EK21DRAFT_110115</name>
</gene>